<feature type="compositionally biased region" description="Basic and acidic residues" evidence="1">
    <location>
        <begin position="65"/>
        <end position="90"/>
    </location>
</feature>
<evidence type="ECO:0000313" key="3">
    <source>
        <dbReference type="EMBL" id="OCS87963.1"/>
    </source>
</evidence>
<feature type="transmembrane region" description="Helical" evidence="2">
    <location>
        <begin position="7"/>
        <end position="26"/>
    </location>
</feature>
<keyword evidence="2" id="KW-0812">Transmembrane</keyword>
<dbReference type="OrthoDB" id="2454149at2"/>
<keyword evidence="4" id="KW-1185">Reference proteome</keyword>
<name>A0A1C0YLC4_9BACL</name>
<dbReference type="Proteomes" id="UP000093199">
    <property type="component" value="Unassembled WGS sequence"/>
</dbReference>
<feature type="transmembrane region" description="Helical" evidence="2">
    <location>
        <begin position="38"/>
        <end position="56"/>
    </location>
</feature>
<protein>
    <submittedName>
        <fullName evidence="3">Uncharacterized protein</fullName>
    </submittedName>
</protein>
<gene>
    <name evidence="3" type="ORF">A6M13_08310</name>
</gene>
<keyword evidence="2" id="KW-0472">Membrane</keyword>
<dbReference type="EMBL" id="MASJ01000002">
    <property type="protein sequence ID" value="OCS87963.1"/>
    <property type="molecule type" value="Genomic_DNA"/>
</dbReference>
<reference evidence="3 4" key="1">
    <citation type="submission" date="2016-07" db="EMBL/GenBank/DDBJ databases">
        <title>Caryophanon tenue genome sequencing.</title>
        <authorList>
            <person name="Verma A."/>
            <person name="Pal Y."/>
            <person name="Krishnamurthi S."/>
        </authorList>
    </citation>
    <scope>NUCLEOTIDE SEQUENCE [LARGE SCALE GENOMIC DNA]</scope>
    <source>
        <strain evidence="3 4">DSM 14152</strain>
    </source>
</reference>
<organism evidence="3 4">
    <name type="scientific">Caryophanon tenue</name>
    <dbReference type="NCBI Taxonomy" id="33978"/>
    <lineage>
        <taxon>Bacteria</taxon>
        <taxon>Bacillati</taxon>
        <taxon>Bacillota</taxon>
        <taxon>Bacilli</taxon>
        <taxon>Bacillales</taxon>
        <taxon>Caryophanaceae</taxon>
        <taxon>Caryophanon</taxon>
    </lineage>
</organism>
<accession>A0A1C0YLC4</accession>
<evidence type="ECO:0000256" key="2">
    <source>
        <dbReference type="SAM" id="Phobius"/>
    </source>
</evidence>
<dbReference type="AlphaFoldDB" id="A0A1C0YLC4"/>
<dbReference type="RefSeq" id="WP_066542768.1">
    <property type="nucleotide sequence ID" value="NZ_MASJ01000002.1"/>
</dbReference>
<evidence type="ECO:0000256" key="1">
    <source>
        <dbReference type="SAM" id="MobiDB-lite"/>
    </source>
</evidence>
<evidence type="ECO:0000313" key="4">
    <source>
        <dbReference type="Proteomes" id="UP000093199"/>
    </source>
</evidence>
<keyword evidence="2" id="KW-1133">Transmembrane helix</keyword>
<feature type="region of interest" description="Disordered" evidence="1">
    <location>
        <begin position="65"/>
        <end position="97"/>
    </location>
</feature>
<proteinExistence type="predicted"/>
<sequence>MLKRTRLKIVIPIMIATFFGAMFIVNQFYPEFPQDDRLTMYIWAALISGVVSIVMFPSPEQEKIIEEGHAKEKRKREERIAQKKEADKGQQKYPFKK</sequence>
<comment type="caution">
    <text evidence="3">The sequence shown here is derived from an EMBL/GenBank/DDBJ whole genome shotgun (WGS) entry which is preliminary data.</text>
</comment>